<reference evidence="10" key="7">
    <citation type="submission" date="2019-10" db="EMBL/GenBank/DDBJ databases">
        <authorList>
            <consortium name="PulseNet: The National Subtyping Network for Foodborne Disease Surveillance"/>
            <person name="Tarr C.L."/>
            <person name="Trees E."/>
            <person name="Katz L.S."/>
            <person name="Carleton-Romer H.A."/>
            <person name="Stroika S."/>
            <person name="Kucerova Z."/>
            <person name="Roache K.F."/>
            <person name="Sabol A.L."/>
            <person name="Besser J."/>
            <person name="Gerner-Smidt P."/>
        </authorList>
    </citation>
    <scope>NUCLEOTIDE SEQUENCE [LARGE SCALE GENOMIC DNA]</scope>
    <source>
        <strain evidence="10">PNUSAS013738</strain>
    </source>
</reference>
<evidence type="ECO:0000313" key="1">
    <source>
        <dbReference type="EMBL" id="EBX6308416.1"/>
    </source>
</evidence>
<organism evidence="12 18">
    <name type="scientific">Salmonella enteritidis</name>
    <dbReference type="NCBI Taxonomy" id="149539"/>
    <lineage>
        <taxon>Bacteria</taxon>
        <taxon>Pseudomonadati</taxon>
        <taxon>Pseudomonadota</taxon>
        <taxon>Gammaproteobacteria</taxon>
        <taxon>Enterobacterales</taxon>
        <taxon>Enterobacteriaceae</taxon>
        <taxon>Salmonella</taxon>
    </lineage>
</organism>
<dbReference type="Proteomes" id="UP000839910">
    <property type="component" value="Unassembled WGS sequence"/>
</dbReference>
<gene>
    <name evidence="5" type="ORF">A3U78_21665</name>
    <name evidence="4" type="ORF">A3V28_23230</name>
    <name evidence="12" type="ORF">ABA47_0717</name>
    <name evidence="15" type="ORF">ACT96_01340</name>
    <name evidence="14" type="ORF">AGN17_01305</name>
    <name evidence="3" type="ORF">AU775_02605</name>
    <name evidence="7" type="ORF">B0F61_06545</name>
    <name evidence="8" type="ORF">B9756_03300</name>
    <name evidence="6" type="ORF">BZ881_04140</name>
    <name evidence="17" type="ORF">C9F08_17290</name>
    <name evidence="9" type="ORF">CB498_09960</name>
    <name evidence="10" type="ORF">CBQ45_01275</name>
    <name evidence="16" type="ORF">DLM07_23260</name>
    <name evidence="1" type="ORF">DS187_10900</name>
    <name evidence="2" type="ORF">EZX35_05105</name>
    <name evidence="11" type="ORF">GI500_01305</name>
    <name evidence="13" type="ORF">ZQ07_02960</name>
</gene>
<evidence type="ECO:0000313" key="8">
    <source>
        <dbReference type="EMBL" id="EDG7638408.1"/>
    </source>
</evidence>
<evidence type="ECO:0000313" key="17">
    <source>
        <dbReference type="EMBL" id="TGC93029.1"/>
    </source>
</evidence>
<evidence type="ECO:0000313" key="7">
    <source>
        <dbReference type="EMBL" id="EDF5684428.1"/>
    </source>
</evidence>
<evidence type="ECO:0000313" key="21">
    <source>
        <dbReference type="Proteomes" id="UP000297537"/>
    </source>
</evidence>
<dbReference type="RefSeq" id="WP_000276246.1">
    <property type="nucleotide sequence ID" value="NZ_CATNUL010000001.1"/>
</dbReference>
<protein>
    <submittedName>
        <fullName evidence="1">Class I SAM-dependent methyltransferase</fullName>
    </submittedName>
</protein>
<proteinExistence type="predicted"/>
<dbReference type="CDD" id="cd02440">
    <property type="entry name" value="AdoMet_MTases"/>
    <property type="match status" value="1"/>
</dbReference>
<dbReference type="EMBL" id="AAMAIN010000002">
    <property type="protein sequence ID" value="EDF2955597.1"/>
    <property type="molecule type" value="Genomic_DNA"/>
</dbReference>
<reference evidence="12 18" key="1">
    <citation type="submission" date="2015-08" db="EMBL/GenBank/DDBJ databases">
        <title>Draft genome sequence of a Salmonella Enteritidis strain from day-old chicks.</title>
        <authorList>
            <person name="Clemente L."/>
            <person name="Jones-Dias D."/>
            <person name="Egas C."/>
            <person name="Fookes M."/>
            <person name="Thomson N.R."/>
            <person name="Manageiro V."/>
            <person name="Canica M."/>
        </authorList>
    </citation>
    <scope>NUCLEOTIDE SEQUENCE [LARGE SCALE GENOMIC DNA]</scope>
    <source>
        <strain evidence="12 18">LV60</strain>
    </source>
</reference>
<dbReference type="OMA" id="ISHAIRC"/>
<dbReference type="EMBL" id="AAHLVR010000005">
    <property type="protein sequence ID" value="EBX6308416.1"/>
    <property type="molecule type" value="Genomic_DNA"/>
</dbReference>
<evidence type="ECO:0000313" key="2">
    <source>
        <dbReference type="EMBL" id="ECB5911181.1"/>
    </source>
</evidence>
<dbReference type="EMBL" id="AAHYCB010000002">
    <property type="protein sequence ID" value="ECB5911181.1"/>
    <property type="molecule type" value="Genomic_DNA"/>
</dbReference>
<evidence type="ECO:0000313" key="18">
    <source>
        <dbReference type="Proteomes" id="UP000037735"/>
    </source>
</evidence>
<evidence type="ECO:0000313" key="10">
    <source>
        <dbReference type="EMBL" id="EDI2529657.1"/>
    </source>
</evidence>
<reference evidence="1" key="5">
    <citation type="submission" date="2018-07" db="EMBL/GenBank/DDBJ databases">
        <authorList>
            <person name="Ashton P.M."/>
            <person name="Dallman T."/>
            <person name="Nair S."/>
            <person name="De Pinna E."/>
            <person name="Peters T."/>
            <person name="Grant K."/>
        </authorList>
    </citation>
    <scope>NUCLEOTIDE SEQUENCE [LARGE SCALE GENOMIC DNA]</scope>
    <source>
        <strain evidence="4">101434</strain>
        <strain evidence="5">103641</strain>
        <strain evidence="16">149315</strain>
        <strain evidence="6">189235</strain>
        <strain evidence="9">364196</strain>
        <strain evidence="13">38306</strain>
        <strain evidence="1">565068</strain>
        <strain evidence="3">56960</strain>
        <strain evidence="2">684742</strain>
    </source>
</reference>
<dbReference type="EMBL" id="RSQT01000003">
    <property type="protein sequence ID" value="MIQ19579.1"/>
    <property type="molecule type" value="Genomic_DNA"/>
</dbReference>
<name>A0A1R2S127_SALEN</name>
<dbReference type="Proteomes" id="UP000885269">
    <property type="component" value="Unassembled WGS sequence"/>
</dbReference>
<dbReference type="Proteomes" id="UP000839651">
    <property type="component" value="Unassembled WGS sequence"/>
</dbReference>
<reference evidence="11" key="6">
    <citation type="submission" date="2019-02" db="EMBL/GenBank/DDBJ databases">
        <authorList>
            <consortium name="NCBI Pathogen Detection Project"/>
        </authorList>
    </citation>
    <scope>NUCLEOTIDE SEQUENCE</scope>
    <source>
        <strain evidence="11">Sam_33c60ec2-c0ad-4da2-99fd-dc1c702ea990</strain>
    </source>
</reference>
<evidence type="ECO:0000313" key="4">
    <source>
        <dbReference type="EMBL" id="ECZ9361003.1"/>
    </source>
</evidence>
<sequence length="536" mass="62450">MYKEENKNIARKSVLKAAIEALTLCRKDSTLAPKDYIRKVKAFYRKDESDPRAFIVDELSEETIIRWEEFYDSVIQDRTARSIKVAYLSGPNPENDLTEMTDMGLLPENIWAFESDAKIYNEAVISALSSKFPFIKLIKANVGDFFEVSPQKFDLIYLDFCGPLPSKKAGQKTLKAITSILKYHALSPLGVMITNVSLPSKEQNANEHKNIVNLVASYLYPKSTLESNNPEWNCTDGAISEGYSLDEWHKKVECEIEDFYGQYITRLLVDLISVISPYDNFTSSHSLYKNMFKISNYNDLTKSVNDLFHFDSNGNGGDIIVDSGLFPILWTIASIDKKYNNKDKNYYQDIYCDDDFNDYAQSFLSQMSANGNAHDLIKNISNMHFLLNEGRTENNFYSDSLRNLNKINWYQKVYPFCDLFLFHQIKEVLFRQLSVPYHVNMEKTLRWKYKAKDTNMYMDMLVLDECRYLYDWMPSLDMFYSGMMDIERQFSFRFILDAVAKHRMVYNNEFFYGTASVSKFETDYVEKVLSVRKNII</sequence>
<dbReference type="Proteomes" id="UP000037735">
    <property type="component" value="Unassembled WGS sequence"/>
</dbReference>
<evidence type="ECO:0000313" key="6">
    <source>
        <dbReference type="EMBL" id="EDF2955597.1"/>
    </source>
</evidence>
<dbReference type="Proteomes" id="UP000839913">
    <property type="component" value="Unassembled WGS sequence"/>
</dbReference>
<evidence type="ECO:0000313" key="16">
    <source>
        <dbReference type="EMBL" id="MJE25350.1"/>
    </source>
</evidence>
<dbReference type="EMBL" id="AALDBB010000003">
    <property type="protein sequence ID" value="ECY4065845.1"/>
    <property type="molecule type" value="Genomic_DNA"/>
</dbReference>
<dbReference type="EMBL" id="AAMFGN010000001">
    <property type="protein sequence ID" value="EDG7638408.1"/>
    <property type="molecule type" value="Genomic_DNA"/>
</dbReference>
<dbReference type="Proteomes" id="UP000278953">
    <property type="component" value="Unassembled WGS sequence"/>
</dbReference>
<keyword evidence="1" id="KW-0489">Methyltransferase</keyword>
<accession>A0A1R2S127</accession>
<dbReference type="Proteomes" id="UP000839577">
    <property type="component" value="Unassembled WGS sequence"/>
</dbReference>
<dbReference type="Proteomes" id="UP000839583">
    <property type="component" value="Unassembled WGS sequence"/>
</dbReference>
<reference evidence="11" key="2">
    <citation type="journal article" date="2018" name="Genome Biol.">
        <title>SKESA: strategic k-mer extension for scrupulous assemblies.</title>
        <authorList>
            <person name="Souvorov A."/>
            <person name="Agarwala R."/>
            <person name="Lipman D.J."/>
        </authorList>
    </citation>
    <scope>NUCLEOTIDE SEQUENCE</scope>
    <source>
        <strain evidence="11">Sam_33c60ec2-c0ad-4da2-99fd-dc1c702ea990</strain>
    </source>
</reference>
<comment type="caution">
    <text evidence="12">The sequence shown here is derived from an EMBL/GenBank/DDBJ whole genome shotgun (WGS) entry which is preliminary data.</text>
</comment>
<evidence type="ECO:0000313" key="11">
    <source>
        <dbReference type="EMBL" id="HAB0889788.1"/>
    </source>
</evidence>
<keyword evidence="1" id="KW-0808">Transferase</keyword>
<evidence type="ECO:0000313" key="9">
    <source>
        <dbReference type="EMBL" id="EDH6705321.1"/>
    </source>
</evidence>
<dbReference type="Proteomes" id="UP000268418">
    <property type="component" value="Unassembled WGS sequence"/>
</dbReference>
<dbReference type="Proteomes" id="UP000885271">
    <property type="component" value="Unassembled WGS sequence"/>
</dbReference>
<dbReference type="GO" id="GO:0032259">
    <property type="term" value="P:methylation"/>
    <property type="evidence" value="ECO:0007669"/>
    <property type="project" value="UniProtKB-KW"/>
</dbReference>
<reference evidence="7 20" key="4">
    <citation type="submission" date="2018-07" db="EMBL/GenBank/DDBJ databases">
        <authorList>
            <consortium name="GenomeTrakr network: Whole genome sequencing for foodborne pathogen traceback"/>
        </authorList>
    </citation>
    <scope>NUCLEOTIDE SEQUENCE [LARGE SCALE GENOMIC DNA]</scope>
    <source>
        <strain evidence="15 19">15MN00229</strain>
        <strain evidence="14 20">ARIM-SE2047-05</strain>
        <strain evidence="8">FSIS1700529</strain>
        <strain evidence="7">FSIS1709923</strain>
    </source>
</reference>
<dbReference type="EMBL" id="AAMBFU010000002">
    <property type="protein sequence ID" value="EDF5684428.1"/>
    <property type="molecule type" value="Genomic_DNA"/>
</dbReference>
<dbReference type="Proteomes" id="UP000839657">
    <property type="component" value="Unassembled WGS sequence"/>
</dbReference>
<dbReference type="Proteomes" id="UP000839564">
    <property type="component" value="Unassembled WGS sequence"/>
</dbReference>
<evidence type="ECO:0000313" key="5">
    <source>
        <dbReference type="EMBL" id="EDA7386206.1"/>
    </source>
</evidence>
<evidence type="ECO:0000313" key="3">
    <source>
        <dbReference type="EMBL" id="ECY4065845.1"/>
    </source>
</evidence>
<evidence type="ECO:0000313" key="13">
    <source>
        <dbReference type="EMBL" id="MIQ19579.1"/>
    </source>
</evidence>
<evidence type="ECO:0000313" key="12">
    <source>
        <dbReference type="EMBL" id="KOX85821.1"/>
    </source>
</evidence>
<dbReference type="EMBL" id="DAAFOU010000001">
    <property type="protein sequence ID" value="HAB0889788.1"/>
    <property type="molecule type" value="Genomic_DNA"/>
</dbReference>
<evidence type="ECO:0000313" key="14">
    <source>
        <dbReference type="EMBL" id="MIR92338.1"/>
    </source>
</evidence>
<dbReference type="GO" id="GO:0008168">
    <property type="term" value="F:methyltransferase activity"/>
    <property type="evidence" value="ECO:0007669"/>
    <property type="project" value="UniProtKB-KW"/>
</dbReference>
<dbReference type="EMBL" id="AAMKIN010000001">
    <property type="protein sequence ID" value="EDI2529657.1"/>
    <property type="molecule type" value="Genomic_DNA"/>
</dbReference>
<dbReference type="EMBL" id="RSSM01000001">
    <property type="protein sequence ID" value="MIS06166.1"/>
    <property type="molecule type" value="Genomic_DNA"/>
</dbReference>
<dbReference type="EMBL" id="AAMIKG010000006">
    <property type="protein sequence ID" value="EDH6705321.1"/>
    <property type="molecule type" value="Genomic_DNA"/>
</dbReference>
<dbReference type="Proteomes" id="UP000297537">
    <property type="component" value="Unassembled WGS sequence"/>
</dbReference>
<evidence type="ECO:0000313" key="19">
    <source>
        <dbReference type="Proteomes" id="UP000268418"/>
    </source>
</evidence>
<reference evidence="17 21" key="3">
    <citation type="submission" date="2018-03" db="EMBL/GenBank/DDBJ databases">
        <title>Non-Typhoidal Salmonella genome sequencing and assembly.</title>
        <authorList>
            <person name="Matchawe C."/>
        </authorList>
    </citation>
    <scope>NUCLEOTIDE SEQUENCE [LARGE SCALE GENOMIC DNA]</scope>
    <source>
        <strain evidence="17 21">20dea</strain>
    </source>
</reference>
<dbReference type="KEGG" id="senl:IY59_10300"/>
<dbReference type="EMBL" id="AALIIV010000040">
    <property type="protein sequence ID" value="ECZ9361003.1"/>
    <property type="molecule type" value="Genomic_DNA"/>
</dbReference>
<dbReference type="Proteomes" id="UP000839643">
    <property type="component" value="Unassembled WGS sequence"/>
</dbReference>
<dbReference type="EMBL" id="LIHI01000001">
    <property type="protein sequence ID" value="KOX85821.1"/>
    <property type="molecule type" value="Genomic_DNA"/>
</dbReference>
<evidence type="ECO:0000313" key="15">
    <source>
        <dbReference type="EMBL" id="MIS06166.1"/>
    </source>
</evidence>
<dbReference type="Proteomes" id="UP000839635">
    <property type="component" value="Unassembled WGS sequence"/>
</dbReference>
<evidence type="ECO:0000313" key="20">
    <source>
        <dbReference type="Proteomes" id="UP000278953"/>
    </source>
</evidence>
<dbReference type="EMBL" id="RTCG01000083">
    <property type="protein sequence ID" value="MJE25350.1"/>
    <property type="molecule type" value="Genomic_DNA"/>
</dbReference>
<dbReference type="AlphaFoldDB" id="A0A1R2S127"/>
<dbReference type="EMBL" id="RSSB01000001">
    <property type="protein sequence ID" value="MIR92338.1"/>
    <property type="molecule type" value="Genomic_DNA"/>
</dbReference>
<dbReference type="EMBL" id="AALLBU010000039">
    <property type="protein sequence ID" value="EDA7386206.1"/>
    <property type="molecule type" value="Genomic_DNA"/>
</dbReference>
<dbReference type="Proteomes" id="UP000839574">
    <property type="component" value="Unassembled WGS sequence"/>
</dbReference>
<dbReference type="EMBL" id="PYKJ01000370">
    <property type="protein sequence ID" value="TGC93029.1"/>
    <property type="molecule type" value="Genomic_DNA"/>
</dbReference>